<dbReference type="EMBL" id="SMTL01000001">
    <property type="protein sequence ID" value="TDK39029.1"/>
    <property type="molecule type" value="Genomic_DNA"/>
</dbReference>
<dbReference type="OrthoDB" id="8420270at2"/>
<reference evidence="2 3" key="1">
    <citation type="submission" date="2019-03" db="EMBL/GenBank/DDBJ databases">
        <title>Rhizobium sp. nov., an bacterium isolated from biocrust in Mu Us Desert.</title>
        <authorList>
            <person name="Lixiong L."/>
        </authorList>
    </citation>
    <scope>NUCLEOTIDE SEQUENCE [LARGE SCALE GENOMIC DNA]</scope>
    <source>
        <strain evidence="2 3">SPY-1</strain>
    </source>
</reference>
<keyword evidence="3" id="KW-1185">Reference proteome</keyword>
<feature type="region of interest" description="Disordered" evidence="1">
    <location>
        <begin position="1"/>
        <end position="22"/>
    </location>
</feature>
<accession>A0A4R5UMM4</accession>
<dbReference type="Proteomes" id="UP000295238">
    <property type="component" value="Unassembled WGS sequence"/>
</dbReference>
<proteinExistence type="predicted"/>
<sequence>MSAPKSLSGLAEQQDQHRSLDTSEMIDRLATEMRARSAGELPHAFYVEQVMRQLAGKNIRTSAANDEPAQDLAQDKDQQISVFHAWALSE</sequence>
<protein>
    <submittedName>
        <fullName evidence="2">Uncharacterized protein</fullName>
    </submittedName>
</protein>
<organism evidence="2 3">
    <name type="scientific">Rhizobium deserti</name>
    <dbReference type="NCBI Taxonomy" id="2547961"/>
    <lineage>
        <taxon>Bacteria</taxon>
        <taxon>Pseudomonadati</taxon>
        <taxon>Pseudomonadota</taxon>
        <taxon>Alphaproteobacteria</taxon>
        <taxon>Hyphomicrobiales</taxon>
        <taxon>Rhizobiaceae</taxon>
        <taxon>Rhizobium/Agrobacterium group</taxon>
        <taxon>Rhizobium</taxon>
    </lineage>
</organism>
<evidence type="ECO:0000313" key="3">
    <source>
        <dbReference type="Proteomes" id="UP000295238"/>
    </source>
</evidence>
<name>A0A4R5UMM4_9HYPH</name>
<comment type="caution">
    <text evidence="2">The sequence shown here is derived from an EMBL/GenBank/DDBJ whole genome shotgun (WGS) entry which is preliminary data.</text>
</comment>
<dbReference type="AlphaFoldDB" id="A0A4R5UMM4"/>
<evidence type="ECO:0000256" key="1">
    <source>
        <dbReference type="SAM" id="MobiDB-lite"/>
    </source>
</evidence>
<evidence type="ECO:0000313" key="2">
    <source>
        <dbReference type="EMBL" id="TDK39029.1"/>
    </source>
</evidence>
<gene>
    <name evidence="2" type="ORF">E2F50_02495</name>
</gene>
<dbReference type="RefSeq" id="WP_133314477.1">
    <property type="nucleotide sequence ID" value="NZ_SMTL01000001.1"/>
</dbReference>